<evidence type="ECO:0000313" key="2">
    <source>
        <dbReference type="Proteomes" id="UP000485058"/>
    </source>
</evidence>
<organism evidence="1 2">
    <name type="scientific">Haematococcus lacustris</name>
    <name type="common">Green alga</name>
    <name type="synonym">Haematococcus pluvialis</name>
    <dbReference type="NCBI Taxonomy" id="44745"/>
    <lineage>
        <taxon>Eukaryota</taxon>
        <taxon>Viridiplantae</taxon>
        <taxon>Chlorophyta</taxon>
        <taxon>core chlorophytes</taxon>
        <taxon>Chlorophyceae</taxon>
        <taxon>CS clade</taxon>
        <taxon>Chlamydomonadales</taxon>
        <taxon>Haematococcaceae</taxon>
        <taxon>Haematococcus</taxon>
    </lineage>
</organism>
<dbReference type="Proteomes" id="UP000485058">
    <property type="component" value="Unassembled WGS sequence"/>
</dbReference>
<accession>A0A6A0A7E9</accession>
<gene>
    <name evidence="1" type="ORF">HaLaN_26885</name>
</gene>
<reference evidence="1 2" key="1">
    <citation type="submission" date="2020-02" db="EMBL/GenBank/DDBJ databases">
        <title>Draft genome sequence of Haematococcus lacustris strain NIES-144.</title>
        <authorList>
            <person name="Morimoto D."/>
            <person name="Nakagawa S."/>
            <person name="Yoshida T."/>
            <person name="Sawayama S."/>
        </authorList>
    </citation>
    <scope>NUCLEOTIDE SEQUENCE [LARGE SCALE GENOMIC DNA]</scope>
    <source>
        <strain evidence="1 2">NIES-144</strain>
    </source>
</reference>
<comment type="caution">
    <text evidence="1">The sequence shown here is derived from an EMBL/GenBank/DDBJ whole genome shotgun (WGS) entry which is preliminary data.</text>
</comment>
<dbReference type="EMBL" id="BLLF01003861">
    <property type="protein sequence ID" value="GFH28403.1"/>
    <property type="molecule type" value="Genomic_DNA"/>
</dbReference>
<evidence type="ECO:0000313" key="1">
    <source>
        <dbReference type="EMBL" id="GFH28403.1"/>
    </source>
</evidence>
<keyword evidence="2" id="KW-1185">Reference proteome</keyword>
<dbReference type="AlphaFoldDB" id="A0A6A0A7E9"/>
<sequence length="118" mass="12667">MRATDWPPCPQVGHPLSHFKAKGVIHPRCVQPPRSATQPQPALPCTDFSIRPVAVGYLANIAITVSPWLLAMQTVLPASSEERDAPANAWLLLGAAALEMANRPGLVRSVPDTFSSPH</sequence>
<proteinExistence type="predicted"/>
<name>A0A6A0A7E9_HAELA</name>
<protein>
    <submittedName>
        <fullName evidence="1">Uncharacterized protein</fullName>
    </submittedName>
</protein>